<comment type="subcellular location">
    <subcellularLocation>
        <location evidence="1">Endomembrane system</location>
        <topology evidence="1">Multi-pass membrane protein</topology>
    </subcellularLocation>
</comment>
<dbReference type="InterPro" id="IPR053935">
    <property type="entry name" value="VKGC_lumenal_dom"/>
</dbReference>
<organism evidence="9 10">
    <name type="scientific">Pendulispora albinea</name>
    <dbReference type="NCBI Taxonomy" id="2741071"/>
    <lineage>
        <taxon>Bacteria</taxon>
        <taxon>Pseudomonadati</taxon>
        <taxon>Myxococcota</taxon>
        <taxon>Myxococcia</taxon>
        <taxon>Myxococcales</taxon>
        <taxon>Sorangiineae</taxon>
        <taxon>Pendulisporaceae</taxon>
        <taxon>Pendulispora</taxon>
    </lineage>
</organism>
<dbReference type="InterPro" id="IPR053934">
    <property type="entry name" value="HTTM_dom"/>
</dbReference>
<evidence type="ECO:0000256" key="3">
    <source>
        <dbReference type="ARBA" id="ARBA00022989"/>
    </source>
</evidence>
<evidence type="ECO:0000313" key="10">
    <source>
        <dbReference type="Proteomes" id="UP001370348"/>
    </source>
</evidence>
<dbReference type="PANTHER" id="PTHR12639:SF7">
    <property type="entry name" value="HTTM DOMAIN-CONTAINING PROTEIN"/>
    <property type="match status" value="1"/>
</dbReference>
<proteinExistence type="predicted"/>
<dbReference type="InterPro" id="IPR007782">
    <property type="entry name" value="VKG_COase"/>
</dbReference>
<feature type="transmembrane region" description="Helical" evidence="7">
    <location>
        <begin position="114"/>
        <end position="132"/>
    </location>
</feature>
<accession>A0ABZ2M3J1</accession>
<dbReference type="Proteomes" id="UP001370348">
    <property type="component" value="Chromosome"/>
</dbReference>
<reference evidence="9 10" key="1">
    <citation type="submission" date="2021-12" db="EMBL/GenBank/DDBJ databases">
        <title>Discovery of the Pendulisporaceae a myxobacterial family with distinct sporulation behavior and unique specialized metabolism.</title>
        <authorList>
            <person name="Garcia R."/>
            <person name="Popoff A."/>
            <person name="Bader C.D."/>
            <person name="Loehr J."/>
            <person name="Walesch S."/>
            <person name="Walt C."/>
            <person name="Boldt J."/>
            <person name="Bunk B."/>
            <person name="Haeckl F.J.F.P.J."/>
            <person name="Gunesch A.P."/>
            <person name="Birkelbach J."/>
            <person name="Nuebel U."/>
            <person name="Pietschmann T."/>
            <person name="Bach T."/>
            <person name="Mueller R."/>
        </authorList>
    </citation>
    <scope>NUCLEOTIDE SEQUENCE [LARGE SCALE GENOMIC DNA]</scope>
    <source>
        <strain evidence="9 10">MSr11954</strain>
    </source>
</reference>
<gene>
    <name evidence="9" type="ORF">LZC94_07565</name>
</gene>
<feature type="domain" description="HTTM-like" evidence="8">
    <location>
        <begin position="12"/>
        <end position="272"/>
    </location>
</feature>
<evidence type="ECO:0000256" key="7">
    <source>
        <dbReference type="SAM" id="Phobius"/>
    </source>
</evidence>
<dbReference type="PANTHER" id="PTHR12639">
    <property type="entry name" value="VITAMIN K-DEPENDENT GAMMA-CARBOXYLASE"/>
    <property type="match status" value="1"/>
</dbReference>
<dbReference type="SMART" id="SM00752">
    <property type="entry name" value="HTTM"/>
    <property type="match status" value="1"/>
</dbReference>
<dbReference type="Pfam" id="PF22777">
    <property type="entry name" value="VKGC_lumenal_dom"/>
    <property type="match status" value="1"/>
</dbReference>
<protein>
    <submittedName>
        <fullName evidence="9">HTTM domain-containing protein</fullName>
    </submittedName>
</protein>
<keyword evidence="2 7" id="KW-0812">Transmembrane</keyword>
<keyword evidence="3 7" id="KW-1133">Transmembrane helix</keyword>
<keyword evidence="4 7" id="KW-0472">Membrane</keyword>
<evidence type="ECO:0000256" key="4">
    <source>
        <dbReference type="ARBA" id="ARBA00023136"/>
    </source>
</evidence>
<evidence type="ECO:0000256" key="5">
    <source>
        <dbReference type="ARBA" id="ARBA00023157"/>
    </source>
</evidence>
<name>A0ABZ2M3J1_9BACT</name>
<evidence type="ECO:0000256" key="2">
    <source>
        <dbReference type="ARBA" id="ARBA00022692"/>
    </source>
</evidence>
<evidence type="ECO:0000256" key="6">
    <source>
        <dbReference type="ARBA" id="ARBA00023239"/>
    </source>
</evidence>
<dbReference type="Pfam" id="PF05090">
    <property type="entry name" value="HTTM"/>
    <property type="match status" value="1"/>
</dbReference>
<keyword evidence="10" id="KW-1185">Reference proteome</keyword>
<feature type="transmembrane region" description="Helical" evidence="7">
    <location>
        <begin position="75"/>
        <end position="102"/>
    </location>
</feature>
<keyword evidence="5" id="KW-1015">Disulfide bond</keyword>
<feature type="transmembrane region" description="Helical" evidence="7">
    <location>
        <begin position="21"/>
        <end position="40"/>
    </location>
</feature>
<feature type="transmembrane region" description="Helical" evidence="7">
    <location>
        <begin position="211"/>
        <end position="229"/>
    </location>
</feature>
<evidence type="ECO:0000313" key="9">
    <source>
        <dbReference type="EMBL" id="WXB17125.1"/>
    </source>
</evidence>
<feature type="transmembrane region" description="Helical" evidence="7">
    <location>
        <begin position="152"/>
        <end position="172"/>
    </location>
</feature>
<dbReference type="InterPro" id="IPR011020">
    <property type="entry name" value="HTTM-like"/>
</dbReference>
<dbReference type="RefSeq" id="WP_394826755.1">
    <property type="nucleotide sequence ID" value="NZ_CP089984.1"/>
</dbReference>
<evidence type="ECO:0000259" key="8">
    <source>
        <dbReference type="SMART" id="SM00752"/>
    </source>
</evidence>
<evidence type="ECO:0000256" key="1">
    <source>
        <dbReference type="ARBA" id="ARBA00004127"/>
    </source>
</evidence>
<sequence length="450" mass="51694">MSPAPAPRSRSTTAIDIASLAAFRIVFGLSMAFAVGRFFWHGWIAEYYYVPKHFFHYYGFAWVRPWPYPFMHVHYALMGLAALGIALGIAYRASAVVFCALFTYAHFIDKTNYLNHYYLVSCLALLMIFLPLDRAASFRVWRRPEEAWDRAPGWALGLVRFQVGLVYVFGGIAKLKKDWLIYGQPLTIWLGANTDFPVIGRWFPYKEFAVGFSWAGALFDLTVVPFLLWRRSRPFAYAAAVAFHLITARLFQLGMFPWIMMGAALVFFDPSWPRRWMERARLLRPASEVPWSPPSMPKWGRVLGALYIGWHILAPLRHMIYPGNVLWTEQGFRFAWNVMLMEKNGAVELTVVEPSTGKRWTVSPLDHLTRYQTKMMSTQPDMILEFAHIVAEDFARKGHPAIEAHVEATVALNARRPQPLIDPRADLVREEDGLGPKAWILPFRDTPPEM</sequence>
<keyword evidence="6" id="KW-0456">Lyase</keyword>
<dbReference type="EMBL" id="CP089984">
    <property type="protein sequence ID" value="WXB17125.1"/>
    <property type="molecule type" value="Genomic_DNA"/>
</dbReference>
<feature type="transmembrane region" description="Helical" evidence="7">
    <location>
        <begin position="250"/>
        <end position="268"/>
    </location>
</feature>